<reference evidence="1" key="1">
    <citation type="submission" date="2022-05" db="EMBL/GenBank/DDBJ databases">
        <title>Chromosome-level genome of Chaenocephalus aceratus.</title>
        <authorList>
            <person name="Park H."/>
        </authorList>
    </citation>
    <scope>NUCLEOTIDE SEQUENCE</scope>
    <source>
        <strain evidence="1">KU_202001</strain>
    </source>
</reference>
<dbReference type="Proteomes" id="UP001057452">
    <property type="component" value="Chromosome 10"/>
</dbReference>
<keyword evidence="2" id="KW-1185">Reference proteome</keyword>
<name>A0ACB9WZV2_CHAAC</name>
<gene>
    <name evidence="1" type="ORF">KUCAC02_004307</name>
</gene>
<dbReference type="EMBL" id="CM043794">
    <property type="protein sequence ID" value="KAI4819026.1"/>
    <property type="molecule type" value="Genomic_DNA"/>
</dbReference>
<proteinExistence type="predicted"/>
<accession>A0ACB9WZV2</accession>
<sequence>MIPHRISCIRRPMNIITQCGKRTTPTFRNELPSMENNLIKDPDISLLRIFASRDIDDRHEDHRGRKGVPSRLPKPHKGYPPTGVGFPLIVQPEQQYHLLNPAEDGFIIPDELAAWDKFAPGEAVPMDRASPWDSPGVR</sequence>
<evidence type="ECO:0000313" key="2">
    <source>
        <dbReference type="Proteomes" id="UP001057452"/>
    </source>
</evidence>
<evidence type="ECO:0000313" key="1">
    <source>
        <dbReference type="EMBL" id="KAI4819026.1"/>
    </source>
</evidence>
<comment type="caution">
    <text evidence="1">The sequence shown here is derived from an EMBL/GenBank/DDBJ whole genome shotgun (WGS) entry which is preliminary data.</text>
</comment>
<organism evidence="1 2">
    <name type="scientific">Chaenocephalus aceratus</name>
    <name type="common">Blackfin icefish</name>
    <name type="synonym">Chaenichthys aceratus</name>
    <dbReference type="NCBI Taxonomy" id="36190"/>
    <lineage>
        <taxon>Eukaryota</taxon>
        <taxon>Metazoa</taxon>
        <taxon>Chordata</taxon>
        <taxon>Craniata</taxon>
        <taxon>Vertebrata</taxon>
        <taxon>Euteleostomi</taxon>
        <taxon>Actinopterygii</taxon>
        <taxon>Neopterygii</taxon>
        <taxon>Teleostei</taxon>
        <taxon>Neoteleostei</taxon>
        <taxon>Acanthomorphata</taxon>
        <taxon>Eupercaria</taxon>
        <taxon>Perciformes</taxon>
        <taxon>Notothenioidei</taxon>
        <taxon>Channichthyidae</taxon>
        <taxon>Chaenocephalus</taxon>
    </lineage>
</organism>
<protein>
    <submittedName>
        <fullName evidence="1">Uncharacterized protein</fullName>
    </submittedName>
</protein>